<evidence type="ECO:0000313" key="2">
    <source>
        <dbReference type="Proteomes" id="UP001056120"/>
    </source>
</evidence>
<proteinExistence type="predicted"/>
<reference evidence="1 2" key="2">
    <citation type="journal article" date="2022" name="Mol. Ecol. Resour.">
        <title>The genomes of chicory, endive, great burdock and yacon provide insights into Asteraceae paleo-polyploidization history and plant inulin production.</title>
        <authorList>
            <person name="Fan W."/>
            <person name="Wang S."/>
            <person name="Wang H."/>
            <person name="Wang A."/>
            <person name="Jiang F."/>
            <person name="Liu H."/>
            <person name="Zhao H."/>
            <person name="Xu D."/>
            <person name="Zhang Y."/>
        </authorList>
    </citation>
    <scope>NUCLEOTIDE SEQUENCE [LARGE SCALE GENOMIC DNA]</scope>
    <source>
        <strain evidence="2">cv. Yunnan</strain>
        <tissue evidence="1">Leaves</tissue>
    </source>
</reference>
<gene>
    <name evidence="1" type="ORF">L1987_13477</name>
</gene>
<dbReference type="EMBL" id="CM042021">
    <property type="protein sequence ID" value="KAI3819636.1"/>
    <property type="molecule type" value="Genomic_DNA"/>
</dbReference>
<keyword evidence="2" id="KW-1185">Reference proteome</keyword>
<evidence type="ECO:0000313" key="1">
    <source>
        <dbReference type="EMBL" id="KAI3819636.1"/>
    </source>
</evidence>
<dbReference type="Proteomes" id="UP001056120">
    <property type="component" value="Linkage Group LG04"/>
</dbReference>
<comment type="caution">
    <text evidence="1">The sequence shown here is derived from an EMBL/GenBank/DDBJ whole genome shotgun (WGS) entry which is preliminary data.</text>
</comment>
<name>A0ACB9JHK1_9ASTR</name>
<protein>
    <submittedName>
        <fullName evidence="1">Uncharacterized protein</fullName>
    </submittedName>
</protein>
<organism evidence="1 2">
    <name type="scientific">Smallanthus sonchifolius</name>
    <dbReference type="NCBI Taxonomy" id="185202"/>
    <lineage>
        <taxon>Eukaryota</taxon>
        <taxon>Viridiplantae</taxon>
        <taxon>Streptophyta</taxon>
        <taxon>Embryophyta</taxon>
        <taxon>Tracheophyta</taxon>
        <taxon>Spermatophyta</taxon>
        <taxon>Magnoliopsida</taxon>
        <taxon>eudicotyledons</taxon>
        <taxon>Gunneridae</taxon>
        <taxon>Pentapetalae</taxon>
        <taxon>asterids</taxon>
        <taxon>campanulids</taxon>
        <taxon>Asterales</taxon>
        <taxon>Asteraceae</taxon>
        <taxon>Asteroideae</taxon>
        <taxon>Heliantheae alliance</taxon>
        <taxon>Millerieae</taxon>
        <taxon>Smallanthus</taxon>
    </lineage>
</organism>
<accession>A0ACB9JHK1</accession>
<reference evidence="2" key="1">
    <citation type="journal article" date="2022" name="Mol. Ecol. Resour.">
        <title>The genomes of chicory, endive, great burdock and yacon provide insights into Asteraceae palaeo-polyploidization history and plant inulin production.</title>
        <authorList>
            <person name="Fan W."/>
            <person name="Wang S."/>
            <person name="Wang H."/>
            <person name="Wang A."/>
            <person name="Jiang F."/>
            <person name="Liu H."/>
            <person name="Zhao H."/>
            <person name="Xu D."/>
            <person name="Zhang Y."/>
        </authorList>
    </citation>
    <scope>NUCLEOTIDE SEQUENCE [LARGE SCALE GENOMIC DNA]</scope>
    <source>
        <strain evidence="2">cv. Yunnan</strain>
    </source>
</reference>
<sequence length="261" mass="29541">MVSGCYEYQTKRESGYAKELDKNQEEPETECISFPVTLNAEDKKMMIDEIVINKKEMVLEVLMVDNPGVLAKVQTPTTPNDTTSPVNLDPLEEDLLIEDYTCSDGESKMNESLGESKIKVRYEVVKPQVCQQAESSSNHYPFLAITHMTVKHQKPSKACFMCGKDGHVLKKCLKRQNPDGKGNTNCFSGSTSIRNNSMNDQMKNNSFRFSYVKPVSHDSKIKGTKASKPQSFPLGLKQKIVSKFKYRFGESNQMLKMKLIR</sequence>